<sequence length="197" mass="20307">MSYTPGTLHVAWSNIDGTAALGKVVVLPSSDVVKDPTGTVLMTGAQTVDLAAGTVVGDNGTIAVGEVSIELPPSTGMDPDVTYTVALQLYGQADPEPVTGVEIIAGEVTELASWVTPIPRAEVPNVKAQVAGLMTSVDADPDSGFRRQLDSRLTATITQVIDDRATPGLVEEPGDPGTYSVVFTEDPTDPGTFLIGA</sequence>
<name>A0ABW1LRJ3_9ACTN</name>
<dbReference type="EMBL" id="JBHSRJ010000009">
    <property type="protein sequence ID" value="MFC6045753.1"/>
    <property type="molecule type" value="Genomic_DNA"/>
</dbReference>
<keyword evidence="2" id="KW-1185">Reference proteome</keyword>
<protein>
    <submittedName>
        <fullName evidence="1">Uncharacterized protein</fullName>
    </submittedName>
</protein>
<dbReference type="RefSeq" id="WP_379159526.1">
    <property type="nucleotide sequence ID" value="NZ_JBHSRJ010000009.1"/>
</dbReference>
<organism evidence="1 2">
    <name type="scientific">Nocardioides hankookensis</name>
    <dbReference type="NCBI Taxonomy" id="443157"/>
    <lineage>
        <taxon>Bacteria</taxon>
        <taxon>Bacillati</taxon>
        <taxon>Actinomycetota</taxon>
        <taxon>Actinomycetes</taxon>
        <taxon>Propionibacteriales</taxon>
        <taxon>Nocardioidaceae</taxon>
        <taxon>Nocardioides</taxon>
    </lineage>
</organism>
<evidence type="ECO:0000313" key="2">
    <source>
        <dbReference type="Proteomes" id="UP001596135"/>
    </source>
</evidence>
<evidence type="ECO:0000313" key="1">
    <source>
        <dbReference type="EMBL" id="MFC6045753.1"/>
    </source>
</evidence>
<dbReference type="Proteomes" id="UP001596135">
    <property type="component" value="Unassembled WGS sequence"/>
</dbReference>
<proteinExistence type="predicted"/>
<comment type="caution">
    <text evidence="1">The sequence shown here is derived from an EMBL/GenBank/DDBJ whole genome shotgun (WGS) entry which is preliminary data.</text>
</comment>
<accession>A0ABW1LRJ3</accession>
<reference evidence="2" key="1">
    <citation type="journal article" date="2019" name="Int. J. Syst. Evol. Microbiol.">
        <title>The Global Catalogue of Microorganisms (GCM) 10K type strain sequencing project: providing services to taxonomists for standard genome sequencing and annotation.</title>
        <authorList>
            <consortium name="The Broad Institute Genomics Platform"/>
            <consortium name="The Broad Institute Genome Sequencing Center for Infectious Disease"/>
            <person name="Wu L."/>
            <person name="Ma J."/>
        </authorList>
    </citation>
    <scope>NUCLEOTIDE SEQUENCE [LARGE SCALE GENOMIC DNA]</scope>
    <source>
        <strain evidence="2">CCUG 54522</strain>
    </source>
</reference>
<gene>
    <name evidence="1" type="ORF">ACFPYL_21905</name>
</gene>